<feature type="coiled-coil region" evidence="5">
    <location>
        <begin position="130"/>
        <end position="243"/>
    </location>
</feature>
<organism evidence="7 8">
    <name type="scientific">Tupaia chinensis</name>
    <name type="common">Chinese tree shrew</name>
    <name type="synonym">Tupaia belangeri chinensis</name>
    <dbReference type="NCBI Taxonomy" id="246437"/>
    <lineage>
        <taxon>Eukaryota</taxon>
        <taxon>Metazoa</taxon>
        <taxon>Chordata</taxon>
        <taxon>Craniata</taxon>
        <taxon>Vertebrata</taxon>
        <taxon>Euteleostomi</taxon>
        <taxon>Mammalia</taxon>
        <taxon>Eutheria</taxon>
        <taxon>Euarchontoglires</taxon>
        <taxon>Scandentia</taxon>
        <taxon>Tupaiidae</taxon>
        <taxon>Tupaia</taxon>
    </lineage>
</organism>
<comment type="subcellular location">
    <subcellularLocation>
        <location evidence="1">Nucleus</location>
    </subcellularLocation>
</comment>
<dbReference type="PANTHER" id="PTHR24200:SF7">
    <property type="entry name" value="MICROTUBULE-ASSOCIATED TUMOR SUPPRESSOR 1"/>
    <property type="match status" value="1"/>
</dbReference>
<accession>L9KRV3</accession>
<dbReference type="STRING" id="246437.L9KRV3"/>
<evidence type="ECO:0000256" key="6">
    <source>
        <dbReference type="SAM" id="MobiDB-lite"/>
    </source>
</evidence>
<dbReference type="GO" id="GO:0008017">
    <property type="term" value="F:microtubule binding"/>
    <property type="evidence" value="ECO:0007669"/>
    <property type="project" value="TreeGrafter"/>
</dbReference>
<name>L9KRV3_TUPCH</name>
<protein>
    <submittedName>
        <fullName evidence="7">Microtubule-associated tumor suppressor 1 like protein</fullName>
    </submittedName>
</protein>
<gene>
    <name evidence="7" type="ORF">TREES_T100009785</name>
</gene>
<evidence type="ECO:0000256" key="4">
    <source>
        <dbReference type="ARBA" id="ARBA00023242"/>
    </source>
</evidence>
<dbReference type="AlphaFoldDB" id="L9KRV3"/>
<proteinExistence type="inferred from homology"/>
<dbReference type="GO" id="GO:0005634">
    <property type="term" value="C:nucleus"/>
    <property type="evidence" value="ECO:0007669"/>
    <property type="project" value="UniProtKB-SubCell"/>
</dbReference>
<feature type="compositionally biased region" description="Low complexity" evidence="6">
    <location>
        <begin position="293"/>
        <end position="316"/>
    </location>
</feature>
<dbReference type="GO" id="GO:0010758">
    <property type="term" value="P:regulation of macrophage chemotaxis"/>
    <property type="evidence" value="ECO:0007669"/>
    <property type="project" value="TreeGrafter"/>
</dbReference>
<dbReference type="EMBL" id="KB320699">
    <property type="protein sequence ID" value="ELW65224.1"/>
    <property type="molecule type" value="Genomic_DNA"/>
</dbReference>
<dbReference type="InParanoid" id="L9KRV3"/>
<feature type="compositionally biased region" description="Low complexity" evidence="6">
    <location>
        <begin position="325"/>
        <end position="335"/>
    </location>
</feature>
<sequence>MLALRKPEKLPEMTEAVVVVVVVVVVVPPLPTGLGSWEVEGASVILAAVKAPHRVPSLAHSAAERGWRLLDYFTRHRWQDRGRRGRVSSHSPEVRSSGGASLHSDMATSSEQSVGGDEDRLGTASVDFAHQDTEKQVSDLKSENDALNEKLKSEEQKRVLREKANAKNPQVMYLEQELESLKAVLEIKNEKLHQQDIKLMKMEKLVDNNTALVDKLKRFQQENEELKARMDKHMAISRQLSTEQAVLQESLEKESKVNKRLSMENEELLWKLHNGDLCSPKRSPTSSAIPFQSPRNSGSFPSPSRRGSSRVGPAGPLDRRRETGTLEGFGLGTDTPPQDVRIDTDDNGRCCTKHFKNKRILFAAFFTYA</sequence>
<feature type="region of interest" description="Disordered" evidence="6">
    <location>
        <begin position="281"/>
        <end position="341"/>
    </location>
</feature>
<dbReference type="PANTHER" id="PTHR24200">
    <property type="entry name" value="TOUCAN, ISOFORM A"/>
    <property type="match status" value="1"/>
</dbReference>
<evidence type="ECO:0000256" key="5">
    <source>
        <dbReference type="SAM" id="Coils"/>
    </source>
</evidence>
<keyword evidence="3 5" id="KW-0175">Coiled coil</keyword>
<evidence type="ECO:0000313" key="8">
    <source>
        <dbReference type="Proteomes" id="UP000011518"/>
    </source>
</evidence>
<feature type="region of interest" description="Disordered" evidence="6">
    <location>
        <begin position="81"/>
        <end position="120"/>
    </location>
</feature>
<reference evidence="8" key="1">
    <citation type="submission" date="2012-07" db="EMBL/GenBank/DDBJ databases">
        <title>Genome of the Chinese tree shrew, a rising model animal genetically related to primates.</title>
        <authorList>
            <person name="Zhang G."/>
            <person name="Fan Y."/>
            <person name="Yao Y."/>
            <person name="Huang Z."/>
        </authorList>
    </citation>
    <scope>NUCLEOTIDE SEQUENCE [LARGE SCALE GENOMIC DNA]</scope>
</reference>
<dbReference type="eggNOG" id="ENOG502QPVG">
    <property type="taxonomic scope" value="Eukaryota"/>
</dbReference>
<reference evidence="8" key="2">
    <citation type="journal article" date="2013" name="Nat. Commun.">
        <title>Genome of the Chinese tree shrew.</title>
        <authorList>
            <person name="Fan Y."/>
            <person name="Huang Z.Y."/>
            <person name="Cao C.C."/>
            <person name="Chen C.S."/>
            <person name="Chen Y.X."/>
            <person name="Fan D.D."/>
            <person name="He J."/>
            <person name="Hou H.L."/>
            <person name="Hu L."/>
            <person name="Hu X.T."/>
            <person name="Jiang X.T."/>
            <person name="Lai R."/>
            <person name="Lang Y.S."/>
            <person name="Liang B."/>
            <person name="Liao S.G."/>
            <person name="Mu D."/>
            <person name="Ma Y.Y."/>
            <person name="Niu Y.Y."/>
            <person name="Sun X.Q."/>
            <person name="Xia J.Q."/>
            <person name="Xiao J."/>
            <person name="Xiong Z.Q."/>
            <person name="Xu L."/>
            <person name="Yang L."/>
            <person name="Zhang Y."/>
            <person name="Zhao W."/>
            <person name="Zhao X.D."/>
            <person name="Zheng Y.T."/>
            <person name="Zhou J.M."/>
            <person name="Zhu Y.B."/>
            <person name="Zhang G.J."/>
            <person name="Wang J."/>
            <person name="Yao Y.G."/>
        </authorList>
    </citation>
    <scope>NUCLEOTIDE SEQUENCE [LARGE SCALE GENOMIC DNA]</scope>
</reference>
<dbReference type="InterPro" id="IPR051293">
    <property type="entry name" value="MTUS1/CCDC69"/>
</dbReference>
<dbReference type="Proteomes" id="UP000011518">
    <property type="component" value="Unassembled WGS sequence"/>
</dbReference>
<evidence type="ECO:0000313" key="7">
    <source>
        <dbReference type="EMBL" id="ELW65224.1"/>
    </source>
</evidence>
<keyword evidence="4" id="KW-0539">Nucleus</keyword>
<comment type="similarity">
    <text evidence="2">Belongs to the MTUS1 family.</text>
</comment>
<evidence type="ECO:0000256" key="1">
    <source>
        <dbReference type="ARBA" id="ARBA00004123"/>
    </source>
</evidence>
<dbReference type="GO" id="GO:0005737">
    <property type="term" value="C:cytoplasm"/>
    <property type="evidence" value="ECO:0007669"/>
    <property type="project" value="TreeGrafter"/>
</dbReference>
<keyword evidence="8" id="KW-1185">Reference proteome</keyword>
<evidence type="ECO:0000256" key="3">
    <source>
        <dbReference type="ARBA" id="ARBA00023054"/>
    </source>
</evidence>
<evidence type="ECO:0000256" key="2">
    <source>
        <dbReference type="ARBA" id="ARBA00007585"/>
    </source>
</evidence>